<protein>
    <recommendedName>
        <fullName evidence="4">Phage-related protein</fullName>
    </recommendedName>
</protein>
<feature type="region of interest" description="Disordered" evidence="1">
    <location>
        <begin position="151"/>
        <end position="171"/>
    </location>
</feature>
<organism evidence="2 3">
    <name type="scientific">Allofournierella massiliensis</name>
    <dbReference type="NCBI Taxonomy" id="1650663"/>
    <lineage>
        <taxon>Bacteria</taxon>
        <taxon>Bacillati</taxon>
        <taxon>Bacillota</taxon>
        <taxon>Clostridia</taxon>
        <taxon>Eubacteriales</taxon>
        <taxon>Oscillospiraceae</taxon>
        <taxon>Allofournierella</taxon>
    </lineage>
</organism>
<feature type="compositionally biased region" description="Gly residues" evidence="1">
    <location>
        <begin position="153"/>
        <end position="168"/>
    </location>
</feature>
<dbReference type="SUPFAM" id="SSF48371">
    <property type="entry name" value="ARM repeat"/>
    <property type="match status" value="1"/>
</dbReference>
<sequence length="617" mass="66562">METKTTWLDLLVGDAKQAERDTRSTVMKLAADYRKLGLDQSAALRLAWQQVKAAQDEAASSAGQLLQVMQGQLGGLGQVLAGFAEGLRKIGEGVNWLLFGDGAASADALAKSSQNAAKSQQTLTKSTRAAAKAVARTVLGIDELNLVQQQAAGSGGGSSSGGSGGSAGGDPDEAQKKWVGLVNLIRPFLEEMQRLFAPGIAAWGKAFDQMARAAKSAWAIIRDSALELWDTALRPLGEYLLWDFIPSIVNAFSETFAPIVGAVGEVFLEQFARNFSLGCQLVGDAIQNYLMPLLGFLQQVVQDMLAAVSEAWAVYGQPVLDRLAQGCEQLRGWVQTLYYELIRPVLDELMARLEQLWQEHLAPLWENLTLLFGAVVEMITILWTEALLPLLQNITDTFAPLVAGAVQYVVDCFFNGLGTIAQVADGIAGVLRGLCEFVSGVFTADWDRAWRGLSDIFESVWDTMVGVAKQGVNGIIDLVNFMLRALTGGMNAVIDRLNHISVEIPHWVPDYGGQRFGVNLPRVPEYQIPRLAKGAVLPANRPFLAVVGDQRRGTNVEAPMETIRQAVADVLGGAGAAQLYVSQPIEVKLDGQVLYRAMAKIEANRGARIGGAFAEAY</sequence>
<evidence type="ECO:0000313" key="2">
    <source>
        <dbReference type="EMBL" id="TCL61759.1"/>
    </source>
</evidence>
<dbReference type="STRING" id="1650663.GCA_001486665_01822"/>
<dbReference type="RefSeq" id="WP_058964222.1">
    <property type="nucleotide sequence ID" value="NZ_CABKVM010000016.1"/>
</dbReference>
<dbReference type="EMBL" id="SLUM01000001">
    <property type="protein sequence ID" value="TCL61759.1"/>
    <property type="molecule type" value="Genomic_DNA"/>
</dbReference>
<evidence type="ECO:0000313" key="3">
    <source>
        <dbReference type="Proteomes" id="UP000295184"/>
    </source>
</evidence>
<evidence type="ECO:0008006" key="4">
    <source>
        <dbReference type="Google" id="ProtNLM"/>
    </source>
</evidence>
<gene>
    <name evidence="2" type="ORF">EDD77_101215</name>
</gene>
<dbReference type="Proteomes" id="UP000295184">
    <property type="component" value="Unassembled WGS sequence"/>
</dbReference>
<dbReference type="OrthoDB" id="9780715at2"/>
<reference evidence="2 3" key="1">
    <citation type="submission" date="2019-03" db="EMBL/GenBank/DDBJ databases">
        <title>Genomic Encyclopedia of Type Strains, Phase IV (KMG-IV): sequencing the most valuable type-strain genomes for metagenomic binning, comparative biology and taxonomic classification.</title>
        <authorList>
            <person name="Goeker M."/>
        </authorList>
    </citation>
    <scope>NUCLEOTIDE SEQUENCE [LARGE SCALE GENOMIC DNA]</scope>
    <source>
        <strain evidence="2 3">DSM 100451</strain>
    </source>
</reference>
<comment type="caution">
    <text evidence="2">The sequence shown here is derived from an EMBL/GenBank/DDBJ whole genome shotgun (WGS) entry which is preliminary data.</text>
</comment>
<evidence type="ECO:0000256" key="1">
    <source>
        <dbReference type="SAM" id="MobiDB-lite"/>
    </source>
</evidence>
<name>A0A4R1R887_9FIRM</name>
<accession>A0A4R1R887</accession>
<dbReference type="InterPro" id="IPR016024">
    <property type="entry name" value="ARM-type_fold"/>
</dbReference>
<dbReference type="AlphaFoldDB" id="A0A4R1R887"/>
<proteinExistence type="predicted"/>
<dbReference type="GeneID" id="97379912"/>